<keyword evidence="3" id="KW-0479">Metal-binding</keyword>
<dbReference type="SFLD" id="SFLDF00404">
    <property type="entry name" value="hopanetetrol_cyclitol_ether_sy"/>
    <property type="match status" value="1"/>
</dbReference>
<name>A0ABX8B494_9BACT</name>
<feature type="domain" description="Radical SAM core" evidence="6">
    <location>
        <begin position="193"/>
        <end position="415"/>
    </location>
</feature>
<dbReference type="InterPro" id="IPR017834">
    <property type="entry name" value="Hopanoid_synth-assoc_rSAM_HpnJ"/>
</dbReference>
<keyword evidence="8" id="KW-1185">Reference proteome</keyword>
<dbReference type="Gene3D" id="3.40.50.280">
    <property type="entry name" value="Cobalamin-binding domain"/>
    <property type="match status" value="1"/>
</dbReference>
<proteinExistence type="predicted"/>
<sequence>MKTLLLNPPSFEGFDGGASSRWPATREIASYWYPVWLAYPAGMIPGARLLDAPPHGISLQETLKIAQDYEFIVLFTSAPGLHNDLKLARMFREQNPHVKIAFVGPHVTVRAEETLRLAAGAIDFVTRKEFDHSVTEFAMGKPLADIDGIAYLDANGRFICTPDRPPIHDLDALPWATEVYARDLDYTKYNVPFLLHPYVAFYSTRGCPALCTFCMWPQTISGHPWRKRSAQDVANEFAHAWELFPKLKEIFFDDDTFSYQASRTIEVCEKLKPLKKTWSCTARVTTTYDALKAMKEAGCRLLIVGFESGDDQILKNIKKGATTEMARQFMKHCKKLGLVVHGDFILGLPGETPQTIEKTIRFAKELDCETIQVSIAHAYPGTELYDHLVEQGWLTEGAMTDEEGHQLPHIEYPGLTKGQIMKAVEDFYDGYYFRPRIIARIVGKAIFDGQERKRLYKEARDFLRLRSKRQAYYRSQVETAGTHKGV</sequence>
<dbReference type="PANTHER" id="PTHR43409">
    <property type="entry name" value="ANAEROBIC MAGNESIUM-PROTOPORPHYRIN IX MONOMETHYL ESTER CYCLASE-RELATED"/>
    <property type="match status" value="1"/>
</dbReference>
<evidence type="ECO:0000313" key="8">
    <source>
        <dbReference type="Proteomes" id="UP000677668"/>
    </source>
</evidence>
<reference evidence="7 8" key="1">
    <citation type="submission" date="2021-03" db="EMBL/GenBank/DDBJ databases">
        <title>Genomic and phenotypic characterization of Chloracidobacterium isolates provides evidence for multiple species.</title>
        <authorList>
            <person name="Saini M.K."/>
            <person name="Costas A.M.G."/>
            <person name="Tank M."/>
            <person name="Bryant D.A."/>
        </authorList>
    </citation>
    <scope>NUCLEOTIDE SEQUENCE [LARGE SCALE GENOMIC DNA]</scope>
    <source>
        <strain evidence="7 8">N</strain>
    </source>
</reference>
<dbReference type="EMBL" id="CP072643">
    <property type="protein sequence ID" value="QUV95802.1"/>
    <property type="molecule type" value="Genomic_DNA"/>
</dbReference>
<evidence type="ECO:0000313" key="7">
    <source>
        <dbReference type="EMBL" id="QUV95802.1"/>
    </source>
</evidence>
<dbReference type="SFLD" id="SFLDS00029">
    <property type="entry name" value="Radical_SAM"/>
    <property type="match status" value="1"/>
</dbReference>
<evidence type="ECO:0000256" key="3">
    <source>
        <dbReference type="ARBA" id="ARBA00022723"/>
    </source>
</evidence>
<accession>A0ABX8B494</accession>
<keyword evidence="4" id="KW-0408">Iron</keyword>
<dbReference type="InterPro" id="IPR034466">
    <property type="entry name" value="Methyltransferase_Class_B"/>
</dbReference>
<gene>
    <name evidence="7" type="primary">hpnJ</name>
    <name evidence="7" type="ORF">J8C05_11660</name>
</gene>
<dbReference type="NCBIfam" id="TIGR03471">
    <property type="entry name" value="HpnJ"/>
    <property type="match status" value="1"/>
</dbReference>
<keyword evidence="2" id="KW-0949">S-adenosyl-L-methionine</keyword>
<dbReference type="Pfam" id="PF02310">
    <property type="entry name" value="B12-binding"/>
    <property type="match status" value="1"/>
</dbReference>
<keyword evidence="5" id="KW-0411">Iron-sulfur</keyword>
<dbReference type="InterPro" id="IPR007197">
    <property type="entry name" value="rSAM"/>
</dbReference>
<organism evidence="7 8">
    <name type="scientific">Chloracidobacterium sp. N</name>
    <dbReference type="NCBI Taxonomy" id="2821540"/>
    <lineage>
        <taxon>Bacteria</taxon>
        <taxon>Pseudomonadati</taxon>
        <taxon>Acidobacteriota</taxon>
        <taxon>Terriglobia</taxon>
        <taxon>Terriglobales</taxon>
        <taxon>Acidobacteriaceae</taxon>
        <taxon>Chloracidobacterium</taxon>
        <taxon>Chloracidobacterium aggregatum</taxon>
    </lineage>
</organism>
<dbReference type="SUPFAM" id="SSF102114">
    <property type="entry name" value="Radical SAM enzymes"/>
    <property type="match status" value="1"/>
</dbReference>
<dbReference type="Proteomes" id="UP000677668">
    <property type="component" value="Chromosome 2"/>
</dbReference>
<protein>
    <submittedName>
        <fullName evidence="7">Hopanoid biosynthesis associated radical SAM protein HpnJ</fullName>
    </submittedName>
</protein>
<dbReference type="Gene3D" id="3.80.30.20">
    <property type="entry name" value="tm_1862 like domain"/>
    <property type="match status" value="1"/>
</dbReference>
<dbReference type="InterPro" id="IPR058240">
    <property type="entry name" value="rSAM_sf"/>
</dbReference>
<comment type="cofactor">
    <cofactor evidence="1">
        <name>[4Fe-4S] cluster</name>
        <dbReference type="ChEBI" id="CHEBI:49883"/>
    </cofactor>
</comment>
<evidence type="ECO:0000256" key="5">
    <source>
        <dbReference type="ARBA" id="ARBA00023014"/>
    </source>
</evidence>
<dbReference type="InterPro" id="IPR006158">
    <property type="entry name" value="Cobalamin-bd"/>
</dbReference>
<dbReference type="InterPro" id="IPR006638">
    <property type="entry name" value="Elp3/MiaA/NifB-like_rSAM"/>
</dbReference>
<dbReference type="SMART" id="SM00729">
    <property type="entry name" value="Elp3"/>
    <property type="match status" value="1"/>
</dbReference>
<dbReference type="PROSITE" id="PS51918">
    <property type="entry name" value="RADICAL_SAM"/>
    <property type="match status" value="1"/>
</dbReference>
<dbReference type="InterPro" id="IPR023404">
    <property type="entry name" value="rSAM_horseshoe"/>
</dbReference>
<dbReference type="Pfam" id="PF04055">
    <property type="entry name" value="Radical_SAM"/>
    <property type="match status" value="1"/>
</dbReference>
<dbReference type="SFLD" id="SFLDG01123">
    <property type="entry name" value="methyltransferase_(Class_B)"/>
    <property type="match status" value="1"/>
</dbReference>
<evidence type="ECO:0000256" key="2">
    <source>
        <dbReference type="ARBA" id="ARBA00022691"/>
    </source>
</evidence>
<dbReference type="InterPro" id="IPR051198">
    <property type="entry name" value="BchE-like"/>
</dbReference>
<evidence type="ECO:0000259" key="6">
    <source>
        <dbReference type="PROSITE" id="PS51918"/>
    </source>
</evidence>
<dbReference type="SFLD" id="SFLDG01082">
    <property type="entry name" value="B12-binding_domain_containing"/>
    <property type="match status" value="1"/>
</dbReference>
<dbReference type="PANTHER" id="PTHR43409:SF16">
    <property type="entry name" value="SLR0320 PROTEIN"/>
    <property type="match status" value="1"/>
</dbReference>
<evidence type="ECO:0000256" key="1">
    <source>
        <dbReference type="ARBA" id="ARBA00001966"/>
    </source>
</evidence>
<dbReference type="CDD" id="cd01335">
    <property type="entry name" value="Radical_SAM"/>
    <property type="match status" value="1"/>
</dbReference>
<evidence type="ECO:0000256" key="4">
    <source>
        <dbReference type="ARBA" id="ARBA00023004"/>
    </source>
</evidence>